<evidence type="ECO:0000256" key="2">
    <source>
        <dbReference type="ARBA" id="ARBA00023125"/>
    </source>
</evidence>
<dbReference type="InterPro" id="IPR046532">
    <property type="entry name" value="DUF6597"/>
</dbReference>
<dbReference type="EMBL" id="AVPJ01000002">
    <property type="protein sequence ID" value="KGN34133.1"/>
    <property type="molecule type" value="Genomic_DNA"/>
</dbReference>
<reference evidence="6 7" key="1">
    <citation type="submission" date="2013-08" db="EMBL/GenBank/DDBJ databases">
        <title>The genome sequence of Knoellia sinensis.</title>
        <authorList>
            <person name="Zhu W."/>
            <person name="Wang G."/>
        </authorList>
    </citation>
    <scope>NUCLEOTIDE SEQUENCE [LARGE SCALE GENOMIC DNA]</scope>
    <source>
        <strain evidence="6 7">KCTC 19936</strain>
    </source>
</reference>
<dbReference type="InterPro" id="IPR018060">
    <property type="entry name" value="HTH_AraC"/>
</dbReference>
<dbReference type="InterPro" id="IPR018062">
    <property type="entry name" value="HTH_AraC-typ_CS"/>
</dbReference>
<dbReference type="PANTHER" id="PTHR46796">
    <property type="entry name" value="HTH-TYPE TRANSCRIPTIONAL ACTIVATOR RHAS-RELATED"/>
    <property type="match status" value="1"/>
</dbReference>
<dbReference type="PROSITE" id="PS01124">
    <property type="entry name" value="HTH_ARAC_FAMILY_2"/>
    <property type="match status" value="1"/>
</dbReference>
<dbReference type="STRING" id="1385520.N802_12070"/>
<dbReference type="InterPro" id="IPR050204">
    <property type="entry name" value="AraC_XylS_family_regulators"/>
</dbReference>
<sequence length="273" mass="30413">MADQHASRDPISRAHLTGRSHPTPPIHRYPAGSGLEDFVERYWIPVWDVAEPQSQKTLQYPVCLIVVSNSYARFYGTVRGMSTVTLEATGWAVGAMLRPAAGRLVWGRPVSDLTDRFVDLSEVQSLESRRLVPAVRALMDRDPDDPDNHAAAIAEVERSLRAMLPVDAQGRLINDVIAWLRDHPEVTRVSEICDAFDLGERALQRLTLDRVGLSPKWLIQRRRLHDAVERLKAGATTVGEVAADLGYADQAHFTHDFRTVTGMTPGAFLADQF</sequence>
<organism evidence="6 7">
    <name type="scientific">Knoellia sinensis KCTC 19936</name>
    <dbReference type="NCBI Taxonomy" id="1385520"/>
    <lineage>
        <taxon>Bacteria</taxon>
        <taxon>Bacillati</taxon>
        <taxon>Actinomycetota</taxon>
        <taxon>Actinomycetes</taxon>
        <taxon>Micrococcales</taxon>
        <taxon>Intrasporangiaceae</taxon>
        <taxon>Knoellia</taxon>
    </lineage>
</organism>
<dbReference type="PROSITE" id="PS00041">
    <property type="entry name" value="HTH_ARAC_FAMILY_1"/>
    <property type="match status" value="1"/>
</dbReference>
<dbReference type="RefSeq" id="WP_245613807.1">
    <property type="nucleotide sequence ID" value="NZ_AVPJ01000002.1"/>
</dbReference>
<feature type="compositionally biased region" description="Basic and acidic residues" evidence="4">
    <location>
        <begin position="1"/>
        <end position="12"/>
    </location>
</feature>
<evidence type="ECO:0000313" key="6">
    <source>
        <dbReference type="EMBL" id="KGN34133.1"/>
    </source>
</evidence>
<dbReference type="AlphaFoldDB" id="A0A0A0JAG5"/>
<evidence type="ECO:0000313" key="7">
    <source>
        <dbReference type="Proteomes" id="UP000030002"/>
    </source>
</evidence>
<keyword evidence="3" id="KW-0804">Transcription</keyword>
<gene>
    <name evidence="6" type="ORF">N802_12070</name>
</gene>
<evidence type="ECO:0000256" key="4">
    <source>
        <dbReference type="SAM" id="MobiDB-lite"/>
    </source>
</evidence>
<dbReference type="SMART" id="SM00342">
    <property type="entry name" value="HTH_ARAC"/>
    <property type="match status" value="1"/>
</dbReference>
<dbReference type="Pfam" id="PF20240">
    <property type="entry name" value="DUF6597"/>
    <property type="match status" value="1"/>
</dbReference>
<evidence type="ECO:0000259" key="5">
    <source>
        <dbReference type="PROSITE" id="PS01124"/>
    </source>
</evidence>
<keyword evidence="1" id="KW-0805">Transcription regulation</keyword>
<proteinExistence type="predicted"/>
<evidence type="ECO:0000256" key="1">
    <source>
        <dbReference type="ARBA" id="ARBA00023015"/>
    </source>
</evidence>
<dbReference type="InterPro" id="IPR009057">
    <property type="entry name" value="Homeodomain-like_sf"/>
</dbReference>
<dbReference type="Gene3D" id="1.10.10.60">
    <property type="entry name" value="Homeodomain-like"/>
    <property type="match status" value="1"/>
</dbReference>
<name>A0A0A0JAG5_9MICO</name>
<feature type="region of interest" description="Disordered" evidence="4">
    <location>
        <begin position="1"/>
        <end position="29"/>
    </location>
</feature>
<dbReference type="GO" id="GO:0003700">
    <property type="term" value="F:DNA-binding transcription factor activity"/>
    <property type="evidence" value="ECO:0007669"/>
    <property type="project" value="InterPro"/>
</dbReference>
<protein>
    <submittedName>
        <fullName evidence="6">AraC family transcriptional regulator</fullName>
    </submittedName>
</protein>
<dbReference type="Pfam" id="PF12833">
    <property type="entry name" value="HTH_18"/>
    <property type="match status" value="1"/>
</dbReference>
<evidence type="ECO:0000256" key="3">
    <source>
        <dbReference type="ARBA" id="ARBA00023163"/>
    </source>
</evidence>
<keyword evidence="7" id="KW-1185">Reference proteome</keyword>
<feature type="domain" description="HTH araC/xylS-type" evidence="5">
    <location>
        <begin position="174"/>
        <end position="271"/>
    </location>
</feature>
<keyword evidence="2" id="KW-0238">DNA-binding</keyword>
<accession>A0A0A0JAG5</accession>
<dbReference type="eggNOG" id="COG2207">
    <property type="taxonomic scope" value="Bacteria"/>
</dbReference>
<dbReference type="SUPFAM" id="SSF46689">
    <property type="entry name" value="Homeodomain-like"/>
    <property type="match status" value="1"/>
</dbReference>
<dbReference type="GO" id="GO:0043565">
    <property type="term" value="F:sequence-specific DNA binding"/>
    <property type="evidence" value="ECO:0007669"/>
    <property type="project" value="InterPro"/>
</dbReference>
<dbReference type="PANTHER" id="PTHR46796:SF15">
    <property type="entry name" value="BLL1074 PROTEIN"/>
    <property type="match status" value="1"/>
</dbReference>
<dbReference type="Proteomes" id="UP000030002">
    <property type="component" value="Unassembled WGS sequence"/>
</dbReference>
<comment type="caution">
    <text evidence="6">The sequence shown here is derived from an EMBL/GenBank/DDBJ whole genome shotgun (WGS) entry which is preliminary data.</text>
</comment>